<name>A0ABM3QTD0_SPIOL</name>
<keyword evidence="2" id="KW-1185">Reference proteome</keyword>
<feature type="region of interest" description="Disordered" evidence="1">
    <location>
        <begin position="153"/>
        <end position="173"/>
    </location>
</feature>
<dbReference type="PANTHER" id="PTHR47481">
    <property type="match status" value="1"/>
</dbReference>
<reference evidence="2" key="1">
    <citation type="journal article" date="2021" name="Nat. Commun.">
        <title>Genomic analyses provide insights into spinach domestication and the genetic basis of agronomic traits.</title>
        <authorList>
            <person name="Cai X."/>
            <person name="Sun X."/>
            <person name="Xu C."/>
            <person name="Sun H."/>
            <person name="Wang X."/>
            <person name="Ge C."/>
            <person name="Zhang Z."/>
            <person name="Wang Q."/>
            <person name="Fei Z."/>
            <person name="Jiao C."/>
            <person name="Wang Q."/>
        </authorList>
    </citation>
    <scope>NUCLEOTIDE SEQUENCE [LARGE SCALE GENOMIC DNA]</scope>
    <source>
        <strain evidence="2">cv. Varoflay</strain>
    </source>
</reference>
<dbReference type="Proteomes" id="UP000813463">
    <property type="component" value="Chromosome 6"/>
</dbReference>
<gene>
    <name evidence="3" type="primary">LOC110792149</name>
</gene>
<feature type="region of interest" description="Disordered" evidence="1">
    <location>
        <begin position="15"/>
        <end position="104"/>
    </location>
</feature>
<feature type="compositionally biased region" description="Gly residues" evidence="1">
    <location>
        <begin position="45"/>
        <end position="62"/>
    </location>
</feature>
<evidence type="ECO:0000313" key="3">
    <source>
        <dbReference type="RefSeq" id="XP_056686618.1"/>
    </source>
</evidence>
<dbReference type="PANTHER" id="PTHR47481:SF10">
    <property type="entry name" value="COPIA-LIKE POLYPROTEIN_RETROTRANSPOSON"/>
    <property type="match status" value="1"/>
</dbReference>
<evidence type="ECO:0000256" key="1">
    <source>
        <dbReference type="SAM" id="MobiDB-lite"/>
    </source>
</evidence>
<feature type="compositionally biased region" description="Pro residues" evidence="1">
    <location>
        <begin position="78"/>
        <end position="87"/>
    </location>
</feature>
<feature type="compositionally biased region" description="Polar residues" evidence="1">
    <location>
        <begin position="63"/>
        <end position="74"/>
    </location>
</feature>
<feature type="compositionally biased region" description="Low complexity" evidence="1">
    <location>
        <begin position="15"/>
        <end position="44"/>
    </location>
</feature>
<feature type="compositionally biased region" description="Polar residues" evidence="1">
    <location>
        <begin position="156"/>
        <end position="166"/>
    </location>
</feature>
<dbReference type="RefSeq" id="XP_056686618.1">
    <property type="nucleotide sequence ID" value="XM_056830640.1"/>
</dbReference>
<reference evidence="3" key="2">
    <citation type="submission" date="2025-08" db="UniProtKB">
        <authorList>
            <consortium name="RefSeq"/>
        </authorList>
    </citation>
    <scope>IDENTIFICATION</scope>
    <source>
        <tissue evidence="3">Leaf</tissue>
    </source>
</reference>
<organism evidence="2 3">
    <name type="scientific">Spinacia oleracea</name>
    <name type="common">Spinach</name>
    <dbReference type="NCBI Taxonomy" id="3562"/>
    <lineage>
        <taxon>Eukaryota</taxon>
        <taxon>Viridiplantae</taxon>
        <taxon>Streptophyta</taxon>
        <taxon>Embryophyta</taxon>
        <taxon>Tracheophyta</taxon>
        <taxon>Spermatophyta</taxon>
        <taxon>Magnoliopsida</taxon>
        <taxon>eudicotyledons</taxon>
        <taxon>Gunneridae</taxon>
        <taxon>Pentapetalae</taxon>
        <taxon>Caryophyllales</taxon>
        <taxon>Chenopodiaceae</taxon>
        <taxon>Chenopodioideae</taxon>
        <taxon>Anserineae</taxon>
        <taxon>Spinacia</taxon>
    </lineage>
</organism>
<evidence type="ECO:0000313" key="2">
    <source>
        <dbReference type="Proteomes" id="UP000813463"/>
    </source>
</evidence>
<protein>
    <submittedName>
        <fullName evidence="3">Uncharacterized protein</fullName>
    </submittedName>
</protein>
<accession>A0ABM3QTD0</accession>
<dbReference type="GeneID" id="110792149"/>
<proteinExistence type="predicted"/>
<sequence>MAAHGGGAALVAAVDNVAPPQDGAGANGTNLNRNRNNRNNSGNKNRGGGGRGGGRTSGGGGQQSPSGGTWQWQWVPNFNPPPPPCPLPTQAWAKPATGPTRMIGQQGVLGPHPQQLYYASGPTGSYVPTFVPTDIESAMHTMTMAPPDPNWYMDTGATSHMTSSNDGDGYNEV</sequence>